<name>A0A9D9IAG6_9SPIO</name>
<reference evidence="1" key="2">
    <citation type="journal article" date="2021" name="PeerJ">
        <title>Extensive microbial diversity within the chicken gut microbiome revealed by metagenomics and culture.</title>
        <authorList>
            <person name="Gilroy R."/>
            <person name="Ravi A."/>
            <person name="Getino M."/>
            <person name="Pursley I."/>
            <person name="Horton D.L."/>
            <person name="Alikhan N.F."/>
            <person name="Baker D."/>
            <person name="Gharbi K."/>
            <person name="Hall N."/>
            <person name="Watson M."/>
            <person name="Adriaenssens E.M."/>
            <person name="Foster-Nyarko E."/>
            <person name="Jarju S."/>
            <person name="Secka A."/>
            <person name="Antonio M."/>
            <person name="Oren A."/>
            <person name="Chaudhuri R.R."/>
            <person name="La Ragione R."/>
            <person name="Hildebrand F."/>
            <person name="Pallen M.J."/>
        </authorList>
    </citation>
    <scope>NUCLEOTIDE SEQUENCE</scope>
    <source>
        <strain evidence="1">14700</strain>
    </source>
</reference>
<gene>
    <name evidence="1" type="ORF">IAA72_04375</name>
</gene>
<accession>A0A9D9IAG6</accession>
<dbReference type="EMBL" id="JADIMF010000070">
    <property type="protein sequence ID" value="MBO8469004.1"/>
    <property type="molecule type" value="Genomic_DNA"/>
</dbReference>
<evidence type="ECO:0000313" key="1">
    <source>
        <dbReference type="EMBL" id="MBO8469004.1"/>
    </source>
</evidence>
<dbReference type="Proteomes" id="UP000810292">
    <property type="component" value="Unassembled WGS sequence"/>
</dbReference>
<reference evidence="1" key="1">
    <citation type="submission" date="2020-10" db="EMBL/GenBank/DDBJ databases">
        <authorList>
            <person name="Gilroy R."/>
        </authorList>
    </citation>
    <scope>NUCLEOTIDE SEQUENCE</scope>
    <source>
        <strain evidence="1">14700</strain>
    </source>
</reference>
<sequence>MNWHISELEHGYITRYLMSDPRFEDVSGTPVAITEESNVWIGSTAASTHENPLRVSFLENIQKKGIEAPIFPDPEPEGKAVLFGTELRLGYRAPFGDPVAGRSLFSPTPRWVSMALLTVLECTEEGDYHFRASVSGGISVFSKDGKELYSFRPYKRNEPKEEDFILHLQEGDNELHIELDDFAERDTEATFSLRLIEGKGDVKQKIPMGERDAELMMRAEKSMETLAFDRSSFTSGHVTMTCSNPFSDADFVVHLKGATEENAALDIFKEADAVFPCGGNHADLGPVEGFPVGFLRFEASCTVGGIRIETIRTYENFPFSFLSKAPEDFDERKMKAWEYLAKYGEQNGNRAMALLFTNGDKAEIETILERQIDFINRRSDCSDFYLSYFPFMMRHFGESGLIRKSTLHDMEECIINFRYWHDEPGDDAMWFWSENHALMFHICQLIAGEMYPERVFTNSGMTGREMQDKAIRLLRPWFETFFREGFTEWNSPPYLPIDFLGFASLYAQTENAEMKENAGKALDYCFRVLAISSFNGIFSTTSGRTYLKELMGNYSNCPSFINWIGYGIGNESHAGKGSVPVLMSGYIPDREYGKYHVIEKGNALSWKSTHGYNGYADITVYKTASYLLSAANDFNPGRRGFQEDVIHAVMGAEEHIWINHPGEFALYGQARPSYWAGSGTLPRTNQYKGFASTIYSVSDLHPVDFTHAYFPSFAFRRWEMKDGWLFAESFSDGLIAITAMNGLEIETTGPNMNREIKSQGKKNIWIMRCSELWEEKDLESFEKKILSTPLSYDREALSFTFIDPEYGTMEAGWNDSLSVNGKKENYKGFTPSGTVTMENVL</sequence>
<dbReference type="AlphaFoldDB" id="A0A9D9IAG6"/>
<proteinExistence type="predicted"/>
<evidence type="ECO:0000313" key="2">
    <source>
        <dbReference type="Proteomes" id="UP000810292"/>
    </source>
</evidence>
<protein>
    <submittedName>
        <fullName evidence="1">Uncharacterized protein</fullName>
    </submittedName>
</protein>
<organism evidence="1 2">
    <name type="scientific">Candidatus Ornithospirochaeta stercoravium</name>
    <dbReference type="NCBI Taxonomy" id="2840897"/>
    <lineage>
        <taxon>Bacteria</taxon>
        <taxon>Pseudomonadati</taxon>
        <taxon>Spirochaetota</taxon>
        <taxon>Spirochaetia</taxon>
        <taxon>Spirochaetales</taxon>
        <taxon>Spirochaetaceae</taxon>
        <taxon>Spirochaetaceae incertae sedis</taxon>
        <taxon>Candidatus Ornithospirochaeta</taxon>
    </lineage>
</organism>
<comment type="caution">
    <text evidence="1">The sequence shown here is derived from an EMBL/GenBank/DDBJ whole genome shotgun (WGS) entry which is preliminary data.</text>
</comment>